<evidence type="ECO:0000256" key="1">
    <source>
        <dbReference type="SAM" id="Phobius"/>
    </source>
</evidence>
<evidence type="ECO:0008006" key="4">
    <source>
        <dbReference type="Google" id="ProtNLM"/>
    </source>
</evidence>
<keyword evidence="1" id="KW-1133">Transmembrane helix</keyword>
<name>A0A1F4TKG3_UNCSA</name>
<gene>
    <name evidence="2" type="ORF">A2462_07275</name>
</gene>
<dbReference type="EMBL" id="MEUI01000038">
    <property type="protein sequence ID" value="OGC33212.1"/>
    <property type="molecule type" value="Genomic_DNA"/>
</dbReference>
<accession>A0A1F4TKG3</accession>
<feature type="transmembrane region" description="Helical" evidence="1">
    <location>
        <begin position="94"/>
        <end position="120"/>
    </location>
</feature>
<feature type="transmembrane region" description="Helical" evidence="1">
    <location>
        <begin position="66"/>
        <end position="85"/>
    </location>
</feature>
<evidence type="ECO:0000313" key="3">
    <source>
        <dbReference type="Proteomes" id="UP000177309"/>
    </source>
</evidence>
<dbReference type="AlphaFoldDB" id="A0A1F4TKG3"/>
<keyword evidence="1" id="KW-0812">Transmembrane</keyword>
<feature type="transmembrane region" description="Helical" evidence="1">
    <location>
        <begin position="126"/>
        <end position="151"/>
    </location>
</feature>
<reference evidence="2 3" key="1">
    <citation type="journal article" date="2016" name="Nat. Commun.">
        <title>Thousands of microbial genomes shed light on interconnected biogeochemical processes in an aquifer system.</title>
        <authorList>
            <person name="Anantharaman K."/>
            <person name="Brown C.T."/>
            <person name="Hug L.A."/>
            <person name="Sharon I."/>
            <person name="Castelle C.J."/>
            <person name="Probst A.J."/>
            <person name="Thomas B.C."/>
            <person name="Singh A."/>
            <person name="Wilkins M.J."/>
            <person name="Karaoz U."/>
            <person name="Brodie E.L."/>
            <person name="Williams K.H."/>
            <person name="Hubbard S.S."/>
            <person name="Banfield J.F."/>
        </authorList>
    </citation>
    <scope>NUCLEOTIDE SEQUENCE [LARGE SCALE GENOMIC DNA]</scope>
</reference>
<comment type="caution">
    <text evidence="2">The sequence shown here is derived from an EMBL/GenBank/DDBJ whole genome shotgun (WGS) entry which is preliminary data.</text>
</comment>
<sequence length="157" mass="17680">MRILKLALYILAILLLQTVVFARLNLFGVCPDLVFVSVIVFAVLNKGRRVVLFALPASLLQDVLSLGIYLHTIFNLFVCVILSVVGDGFEGNEFLFAAGFVALFTPVIFLLQYGVLAFVFGRQFSLLQLLVGFFLLEFYNLLVFPLVFMVLRKLSYE</sequence>
<proteinExistence type="predicted"/>
<protein>
    <recommendedName>
        <fullName evidence="4">Rod shape-determining protein MreD</fullName>
    </recommendedName>
</protein>
<organism evidence="2 3">
    <name type="scientific">candidate division WOR-1 bacterium RIFOXYC2_FULL_41_25</name>
    <dbReference type="NCBI Taxonomy" id="1802586"/>
    <lineage>
        <taxon>Bacteria</taxon>
        <taxon>Bacillati</taxon>
        <taxon>Saganbacteria</taxon>
    </lineage>
</organism>
<evidence type="ECO:0000313" key="2">
    <source>
        <dbReference type="EMBL" id="OGC33212.1"/>
    </source>
</evidence>
<dbReference type="Proteomes" id="UP000177309">
    <property type="component" value="Unassembled WGS sequence"/>
</dbReference>
<keyword evidence="1" id="KW-0472">Membrane</keyword>